<protein>
    <recommendedName>
        <fullName evidence="4">Dirigent protein</fullName>
    </recommendedName>
</protein>
<evidence type="ECO:0000313" key="5">
    <source>
        <dbReference type="EMBL" id="KAK9913387.1"/>
    </source>
</evidence>
<dbReference type="Pfam" id="PF03018">
    <property type="entry name" value="Dirigent"/>
    <property type="match status" value="1"/>
</dbReference>
<dbReference type="PANTHER" id="PTHR46215:SF17">
    <property type="entry name" value="DIRIGENT PROTEIN"/>
    <property type="match status" value="1"/>
</dbReference>
<evidence type="ECO:0000256" key="2">
    <source>
        <dbReference type="ARBA" id="ARBA00011738"/>
    </source>
</evidence>
<proteinExistence type="inferred from homology"/>
<comment type="subcellular location">
    <subcellularLocation>
        <location evidence="4">Secreted</location>
        <location evidence="4">Extracellular space</location>
        <location evidence="4">Apoplast</location>
    </subcellularLocation>
</comment>
<feature type="chain" id="PRO_5043097510" description="Dirigent protein" evidence="4">
    <location>
        <begin position="29"/>
        <end position="245"/>
    </location>
</feature>
<dbReference type="Proteomes" id="UP001457282">
    <property type="component" value="Unassembled WGS sequence"/>
</dbReference>
<evidence type="ECO:0000313" key="6">
    <source>
        <dbReference type="Proteomes" id="UP001457282"/>
    </source>
</evidence>
<keyword evidence="4" id="KW-0052">Apoplast</keyword>
<dbReference type="Gene3D" id="2.40.480.10">
    <property type="entry name" value="Allene oxide cyclase-like"/>
    <property type="match status" value="1"/>
</dbReference>
<sequence length="245" mass="26572">MAKHPTMLTVACSLILLVTTINHSFASARSLSNSTPSHPHNHHHKLTFLMRDVLMNVTDRPSSRSKPATTKVTSPQLPFSKPLGLFRPDGVPFSEINPMHTPTTSATGFSSQTLDFSSIGLFFPARATLQELEFGEVTVIDEDIFESFTSGYASLVIGKAQGIYVASSEDGSSHMMAMTAHFSNGEFKDGLRLFGVHQREVHGESHVAVIGGIGKYVGANGYATLKTVKTEEAANKMLKLDVYLS</sequence>
<evidence type="ECO:0000256" key="3">
    <source>
        <dbReference type="ARBA" id="ARBA00022525"/>
    </source>
</evidence>
<keyword evidence="3 4" id="KW-0964">Secreted</keyword>
<comment type="subunit">
    <text evidence="2 4">Homodimer.</text>
</comment>
<comment type="similarity">
    <text evidence="1 4">Belongs to the plant dirigent protein family.</text>
</comment>
<reference evidence="5 6" key="1">
    <citation type="journal article" date="2023" name="G3 (Bethesda)">
        <title>A chromosome-length genome assembly and annotation of blackberry (Rubus argutus, cv. 'Hillquist').</title>
        <authorList>
            <person name="Bruna T."/>
            <person name="Aryal R."/>
            <person name="Dudchenko O."/>
            <person name="Sargent D.J."/>
            <person name="Mead D."/>
            <person name="Buti M."/>
            <person name="Cavallini A."/>
            <person name="Hytonen T."/>
            <person name="Andres J."/>
            <person name="Pham M."/>
            <person name="Weisz D."/>
            <person name="Mascagni F."/>
            <person name="Usai G."/>
            <person name="Natali L."/>
            <person name="Bassil N."/>
            <person name="Fernandez G.E."/>
            <person name="Lomsadze A."/>
            <person name="Armour M."/>
            <person name="Olukolu B."/>
            <person name="Poorten T."/>
            <person name="Britton C."/>
            <person name="Davik J."/>
            <person name="Ashrafi H."/>
            <person name="Aiden E.L."/>
            <person name="Borodovsky M."/>
            <person name="Worthington M."/>
        </authorList>
    </citation>
    <scope>NUCLEOTIDE SEQUENCE [LARGE SCALE GENOMIC DNA]</scope>
    <source>
        <strain evidence="5">PI 553951</strain>
    </source>
</reference>
<keyword evidence="4" id="KW-0732">Signal</keyword>
<accession>A0AAW1W2R8</accession>
<dbReference type="InterPro" id="IPR044859">
    <property type="entry name" value="Allene_oxi_cyc_Dirigent"/>
</dbReference>
<organism evidence="5 6">
    <name type="scientific">Rubus argutus</name>
    <name type="common">Southern blackberry</name>
    <dbReference type="NCBI Taxonomy" id="59490"/>
    <lineage>
        <taxon>Eukaryota</taxon>
        <taxon>Viridiplantae</taxon>
        <taxon>Streptophyta</taxon>
        <taxon>Embryophyta</taxon>
        <taxon>Tracheophyta</taxon>
        <taxon>Spermatophyta</taxon>
        <taxon>Magnoliopsida</taxon>
        <taxon>eudicotyledons</taxon>
        <taxon>Gunneridae</taxon>
        <taxon>Pentapetalae</taxon>
        <taxon>rosids</taxon>
        <taxon>fabids</taxon>
        <taxon>Rosales</taxon>
        <taxon>Rosaceae</taxon>
        <taxon>Rosoideae</taxon>
        <taxon>Rosoideae incertae sedis</taxon>
        <taxon>Rubus</taxon>
    </lineage>
</organism>
<dbReference type="EMBL" id="JBEDUW010000007">
    <property type="protein sequence ID" value="KAK9913387.1"/>
    <property type="molecule type" value="Genomic_DNA"/>
</dbReference>
<dbReference type="AlphaFoldDB" id="A0AAW1W2R8"/>
<dbReference type="GO" id="GO:0048046">
    <property type="term" value="C:apoplast"/>
    <property type="evidence" value="ECO:0007669"/>
    <property type="project" value="UniProtKB-SubCell"/>
</dbReference>
<gene>
    <name evidence="5" type="ORF">M0R45_037205</name>
</gene>
<comment type="function">
    <text evidence="4">Dirigent proteins impart stereoselectivity on the phenoxy radical-coupling reaction, yielding optically active lignans from two molecules of coniferyl alcohol in the biosynthesis of lignans, flavonolignans, and alkaloids and thus plays a central role in plant secondary metabolism.</text>
</comment>
<feature type="signal peptide" evidence="4">
    <location>
        <begin position="1"/>
        <end position="28"/>
    </location>
</feature>
<comment type="caution">
    <text evidence="5">The sequence shown here is derived from an EMBL/GenBank/DDBJ whole genome shotgun (WGS) entry which is preliminary data.</text>
</comment>
<evidence type="ECO:0000256" key="4">
    <source>
        <dbReference type="RuleBase" id="RU363099"/>
    </source>
</evidence>
<evidence type="ECO:0000256" key="1">
    <source>
        <dbReference type="ARBA" id="ARBA00010746"/>
    </source>
</evidence>
<keyword evidence="6" id="KW-1185">Reference proteome</keyword>
<dbReference type="InterPro" id="IPR004265">
    <property type="entry name" value="Dirigent"/>
</dbReference>
<name>A0AAW1W2R8_RUBAR</name>
<dbReference type="GO" id="GO:0009699">
    <property type="term" value="P:phenylpropanoid biosynthetic process"/>
    <property type="evidence" value="ECO:0007669"/>
    <property type="project" value="UniProtKB-ARBA"/>
</dbReference>
<dbReference type="PANTHER" id="PTHR46215">
    <property type="entry name" value="DIRIGENT PROTEIN 24-RELATED"/>
    <property type="match status" value="1"/>
</dbReference>